<dbReference type="GO" id="GO:0005576">
    <property type="term" value="C:extracellular region"/>
    <property type="evidence" value="ECO:0007669"/>
    <property type="project" value="UniProtKB-SubCell"/>
</dbReference>
<accession>A0A921S901</accession>
<evidence type="ECO:0000313" key="6">
    <source>
        <dbReference type="EMBL" id="KAG2502872.1"/>
    </source>
</evidence>
<comment type="similarity">
    <text evidence="2 5">Belongs to the RxLR effector family.</text>
</comment>
<dbReference type="AlphaFoldDB" id="A0A921S901"/>
<comment type="subcellular location">
    <subcellularLocation>
        <location evidence="1 5">Secreted</location>
    </subcellularLocation>
</comment>
<evidence type="ECO:0000256" key="5">
    <source>
        <dbReference type="RuleBase" id="RU367124"/>
    </source>
</evidence>
<reference evidence="6" key="2">
    <citation type="submission" date="2020-06" db="EMBL/GenBank/DDBJ databases">
        <authorList>
            <person name="Studholme D.J."/>
        </authorList>
    </citation>
    <scope>NUCLEOTIDE SEQUENCE</scope>
    <source>
        <strain evidence="6">NZFS 3630</strain>
    </source>
</reference>
<comment type="caution">
    <text evidence="6">The sequence shown here is derived from an EMBL/GenBank/DDBJ whole genome shotgun (WGS) entry which is preliminary data.</text>
</comment>
<evidence type="ECO:0000313" key="7">
    <source>
        <dbReference type="Proteomes" id="UP000792063"/>
    </source>
</evidence>
<dbReference type="Proteomes" id="UP000792063">
    <property type="component" value="Unassembled WGS sequence"/>
</dbReference>
<comment type="domain">
    <text evidence="5">The RxLR-dEER motif acts to carry the protein into the host cell cytoplasm through binding to cell surface phosphatidylinositol-3-phosphate.</text>
</comment>
<keyword evidence="4 5" id="KW-0732">Signal</keyword>
<dbReference type="Pfam" id="PF16810">
    <property type="entry name" value="RXLR"/>
    <property type="match status" value="1"/>
</dbReference>
<protein>
    <recommendedName>
        <fullName evidence="5">RxLR effector protein</fullName>
    </recommendedName>
</protein>
<reference evidence="6" key="1">
    <citation type="journal article" date="2015" name="Genom Data">
        <title>Genome sequences of six Phytophthora species associated with forests in New Zealand.</title>
        <authorList>
            <person name="Studholme D.J."/>
            <person name="McDougal R.L."/>
            <person name="Sambles C."/>
            <person name="Hansen E."/>
            <person name="Hardy G."/>
            <person name="Grant M."/>
            <person name="Ganley R.J."/>
            <person name="Williams N.M."/>
        </authorList>
    </citation>
    <scope>NUCLEOTIDE SEQUENCE</scope>
    <source>
        <strain evidence="6">NZFS 3630</strain>
    </source>
</reference>
<feature type="chain" id="PRO_5038161225" description="RxLR effector protein" evidence="5">
    <location>
        <begin position="24"/>
        <end position="177"/>
    </location>
</feature>
<feature type="signal peptide" evidence="5">
    <location>
        <begin position="1"/>
        <end position="23"/>
    </location>
</feature>
<evidence type="ECO:0000256" key="4">
    <source>
        <dbReference type="ARBA" id="ARBA00022729"/>
    </source>
</evidence>
<proteinExistence type="inferred from homology"/>
<name>A0A921S901_9STRA</name>
<evidence type="ECO:0000256" key="2">
    <source>
        <dbReference type="ARBA" id="ARBA00010400"/>
    </source>
</evidence>
<organism evidence="6 7">
    <name type="scientific">Phytophthora kernoviae</name>
    <dbReference type="NCBI Taxonomy" id="325452"/>
    <lineage>
        <taxon>Eukaryota</taxon>
        <taxon>Sar</taxon>
        <taxon>Stramenopiles</taxon>
        <taxon>Oomycota</taxon>
        <taxon>Peronosporomycetes</taxon>
        <taxon>Peronosporales</taxon>
        <taxon>Peronosporaceae</taxon>
        <taxon>Phytophthora</taxon>
    </lineage>
</organism>
<dbReference type="InterPro" id="IPR031825">
    <property type="entry name" value="RXLR"/>
</dbReference>
<keyword evidence="3 5" id="KW-0964">Secreted</keyword>
<gene>
    <name evidence="6" type="ORF">JM18_009741</name>
</gene>
<evidence type="ECO:0000256" key="1">
    <source>
        <dbReference type="ARBA" id="ARBA00004613"/>
    </source>
</evidence>
<evidence type="ECO:0000256" key="3">
    <source>
        <dbReference type="ARBA" id="ARBA00022525"/>
    </source>
</evidence>
<dbReference type="EMBL" id="JPWU03001109">
    <property type="protein sequence ID" value="KAG2502872.1"/>
    <property type="molecule type" value="Genomic_DNA"/>
</dbReference>
<sequence length="177" mass="19903">MRLYSILLLTLALLSAASSTALADTPATAYSLTAVNNEDNSKRSLRAIETTEDGADDGDEEDEEEIIFGLSKLLEELHLAKMRRSVGKEIKAADKIKAAESAVAKKLAIQKETETRLINGWMAETKNPNEVYKALELEKLGRKAKESINYPIYLRYEEKYRLTMRARMNRIKGTVYA</sequence>
<comment type="function">
    <text evidence="5">Effector that suppresses plant defense responses during pathogen infection.</text>
</comment>